<dbReference type="OrthoDB" id="8451274at2"/>
<reference evidence="1 2" key="1">
    <citation type="submission" date="2017-08" db="EMBL/GenBank/DDBJ databases">
        <authorList>
            <person name="de Groot N.N."/>
        </authorList>
    </citation>
    <scope>NUCLEOTIDE SEQUENCE [LARGE SCALE GENOMIC DNA]</scope>
    <source>
        <strain evidence="1 2">USBA 352</strain>
    </source>
</reference>
<sequence length="90" mass="9310">MGTKYTGCGGDGDIPLSDIHARVTARLGVPAGISPADEIRWLERAAAAERQLGLAGSWAYDPNRLLALRQARSLGAAVAETQAGGSLPPQ</sequence>
<gene>
    <name evidence="1" type="ORF">SAMN05421512_102390</name>
</gene>
<dbReference type="Proteomes" id="UP000219331">
    <property type="component" value="Unassembled WGS sequence"/>
</dbReference>
<dbReference type="EMBL" id="OBML01000002">
    <property type="protein sequence ID" value="SOB97072.1"/>
    <property type="molecule type" value="Genomic_DNA"/>
</dbReference>
<organism evidence="1 2">
    <name type="scientific">Stappia indica</name>
    <dbReference type="NCBI Taxonomy" id="538381"/>
    <lineage>
        <taxon>Bacteria</taxon>
        <taxon>Pseudomonadati</taxon>
        <taxon>Pseudomonadota</taxon>
        <taxon>Alphaproteobacteria</taxon>
        <taxon>Hyphomicrobiales</taxon>
        <taxon>Stappiaceae</taxon>
        <taxon>Stappia</taxon>
    </lineage>
</organism>
<dbReference type="AlphaFoldDB" id="A0A285RSA6"/>
<keyword evidence="2" id="KW-1185">Reference proteome</keyword>
<evidence type="ECO:0000313" key="2">
    <source>
        <dbReference type="Proteomes" id="UP000219331"/>
    </source>
</evidence>
<name>A0A285RSA6_9HYPH</name>
<protein>
    <submittedName>
        <fullName evidence="1">Uncharacterized protein</fullName>
    </submittedName>
</protein>
<proteinExistence type="predicted"/>
<dbReference type="RefSeq" id="WP_097174128.1">
    <property type="nucleotide sequence ID" value="NZ_OBML01000002.1"/>
</dbReference>
<accession>A0A285RSA6</accession>
<evidence type="ECO:0000313" key="1">
    <source>
        <dbReference type="EMBL" id="SOB97072.1"/>
    </source>
</evidence>